<evidence type="ECO:0000256" key="7">
    <source>
        <dbReference type="ARBA" id="ARBA00023065"/>
    </source>
</evidence>
<evidence type="ECO:0000256" key="5">
    <source>
        <dbReference type="ARBA" id="ARBA00022989"/>
    </source>
</evidence>
<accession>A0ABW1TEV5</accession>
<keyword evidence="3" id="KW-1003">Cell membrane</keyword>
<protein>
    <submittedName>
        <fullName evidence="12">Cation:proton antiporter</fullName>
    </submittedName>
</protein>
<dbReference type="Gene3D" id="6.10.140.1330">
    <property type="match status" value="1"/>
</dbReference>
<feature type="transmembrane region" description="Helical" evidence="10">
    <location>
        <begin position="183"/>
        <end position="205"/>
    </location>
</feature>
<feature type="domain" description="Cation/H+ exchanger transmembrane" evidence="11">
    <location>
        <begin position="19"/>
        <end position="396"/>
    </location>
</feature>
<dbReference type="InterPro" id="IPR006153">
    <property type="entry name" value="Cation/H_exchanger_TM"/>
</dbReference>
<feature type="transmembrane region" description="Helical" evidence="10">
    <location>
        <begin position="374"/>
        <end position="398"/>
    </location>
</feature>
<feature type="transmembrane region" description="Helical" evidence="10">
    <location>
        <begin position="90"/>
        <end position="122"/>
    </location>
</feature>
<keyword evidence="4 10" id="KW-0812">Transmembrane</keyword>
<feature type="transmembrane region" description="Helical" evidence="10">
    <location>
        <begin position="45"/>
        <end position="69"/>
    </location>
</feature>
<reference evidence="13" key="1">
    <citation type="journal article" date="2019" name="Int. J. Syst. Evol. Microbiol.">
        <title>The Global Catalogue of Microorganisms (GCM) 10K type strain sequencing project: providing services to taxonomists for standard genome sequencing and annotation.</title>
        <authorList>
            <consortium name="The Broad Institute Genomics Platform"/>
            <consortium name="The Broad Institute Genome Sequencing Center for Infectious Disease"/>
            <person name="Wu L."/>
            <person name="Ma J."/>
        </authorList>
    </citation>
    <scope>NUCLEOTIDE SEQUENCE [LARGE SCALE GENOMIC DNA]</scope>
    <source>
        <strain evidence="13">CCM 8908</strain>
    </source>
</reference>
<evidence type="ECO:0000256" key="9">
    <source>
        <dbReference type="ARBA" id="ARBA00023201"/>
    </source>
</evidence>
<evidence type="ECO:0000256" key="6">
    <source>
        <dbReference type="ARBA" id="ARBA00023053"/>
    </source>
</evidence>
<proteinExistence type="predicted"/>
<dbReference type="PANTHER" id="PTHR10110:SF86">
    <property type="entry name" value="SODIUM_HYDROGEN EXCHANGER 7"/>
    <property type="match status" value="1"/>
</dbReference>
<organism evidence="12 13">
    <name type="scientific">Levilactobacillus fujinensis</name>
    <dbReference type="NCBI Taxonomy" id="2486024"/>
    <lineage>
        <taxon>Bacteria</taxon>
        <taxon>Bacillati</taxon>
        <taxon>Bacillota</taxon>
        <taxon>Bacilli</taxon>
        <taxon>Lactobacillales</taxon>
        <taxon>Lactobacillaceae</taxon>
        <taxon>Levilactobacillus</taxon>
    </lineage>
</organism>
<dbReference type="InterPro" id="IPR018422">
    <property type="entry name" value="Cation/H_exchanger_CPA1"/>
</dbReference>
<keyword evidence="6" id="KW-0915">Sodium</keyword>
<keyword evidence="7" id="KW-0406">Ion transport</keyword>
<sequence>MSLFVSFFVLLIAVAVSNILARLVPKISRTYINVLMGIVVAAIPFTNHLVLTLNSDVFMLIILAPLLFFEAQRTPILMVRKRIPSILGSAGVLAIGSAAVATVILSGTFGLTLPIALVMIAICTPTDATALDSVTTGRTFPAAIKSSLKMESLFNDASGIVLLQAALLWRTTGHLGLLHNIGALLWSAGGGALLGALLAGGFALLRQSIVRSSVNVVSSQNLFYVLTPLVIYLIAEEAGVSGIIAVVTAGLIHNSEASRSRFAAPRQMHLGIQTINFMDQILNGFVFVILGLNLERIFAANYTQVIGSFDWLLIGIVAYLALFICRWLYARFLVGDKSNRTATLFALGGVHGTVTLAMTFSLTTSHLGTATFNLILLVETVVIILSMLLPTLIFRWWLPVDLDERNRNQQTTEVRHKMVLIGVEAVQNLSLPSEVRNLVIYDIKDQDQHNKIGSFVTQWRRASTRTDVLSTLQSVEQRRALMAAFTAERTYLYDLARRHVVSSTVVYDLYSEILLAESLVLDPQNQLI</sequence>
<evidence type="ECO:0000256" key="1">
    <source>
        <dbReference type="ARBA" id="ARBA00004651"/>
    </source>
</evidence>
<evidence type="ECO:0000256" key="10">
    <source>
        <dbReference type="SAM" id="Phobius"/>
    </source>
</evidence>
<evidence type="ECO:0000313" key="13">
    <source>
        <dbReference type="Proteomes" id="UP001596283"/>
    </source>
</evidence>
<evidence type="ECO:0000256" key="2">
    <source>
        <dbReference type="ARBA" id="ARBA00022448"/>
    </source>
</evidence>
<feature type="transmembrane region" description="Helical" evidence="10">
    <location>
        <begin position="311"/>
        <end position="329"/>
    </location>
</feature>
<keyword evidence="5 10" id="KW-1133">Transmembrane helix</keyword>
<comment type="subcellular location">
    <subcellularLocation>
        <location evidence="1">Cell membrane</location>
        <topology evidence="1">Multi-pass membrane protein</topology>
    </subcellularLocation>
</comment>
<name>A0ABW1TEV5_9LACO</name>
<keyword evidence="8 10" id="KW-0472">Membrane</keyword>
<evidence type="ECO:0000256" key="3">
    <source>
        <dbReference type="ARBA" id="ARBA00022475"/>
    </source>
</evidence>
<dbReference type="EMBL" id="JBHSSI010000025">
    <property type="protein sequence ID" value="MFC6260049.1"/>
    <property type="molecule type" value="Genomic_DNA"/>
</dbReference>
<evidence type="ECO:0000256" key="4">
    <source>
        <dbReference type="ARBA" id="ARBA00022692"/>
    </source>
</evidence>
<evidence type="ECO:0000259" key="11">
    <source>
        <dbReference type="Pfam" id="PF00999"/>
    </source>
</evidence>
<keyword evidence="9" id="KW-0739">Sodium transport</keyword>
<evidence type="ECO:0000313" key="12">
    <source>
        <dbReference type="EMBL" id="MFC6260049.1"/>
    </source>
</evidence>
<gene>
    <name evidence="12" type="ORF">ACFP1C_03745</name>
</gene>
<dbReference type="Pfam" id="PF00999">
    <property type="entry name" value="Na_H_Exchanger"/>
    <property type="match status" value="1"/>
</dbReference>
<feature type="transmembrane region" description="Helical" evidence="10">
    <location>
        <begin position="225"/>
        <end position="252"/>
    </location>
</feature>
<dbReference type="Proteomes" id="UP001596283">
    <property type="component" value="Unassembled WGS sequence"/>
</dbReference>
<keyword evidence="13" id="KW-1185">Reference proteome</keyword>
<dbReference type="RefSeq" id="WP_125685226.1">
    <property type="nucleotide sequence ID" value="NZ_JBHSSI010000025.1"/>
</dbReference>
<comment type="caution">
    <text evidence="12">The sequence shown here is derived from an EMBL/GenBank/DDBJ whole genome shotgun (WGS) entry which is preliminary data.</text>
</comment>
<keyword evidence="2" id="KW-0813">Transport</keyword>
<feature type="transmembrane region" description="Helical" evidence="10">
    <location>
        <begin position="281"/>
        <end position="299"/>
    </location>
</feature>
<dbReference type="PANTHER" id="PTHR10110">
    <property type="entry name" value="SODIUM/HYDROGEN EXCHANGER"/>
    <property type="match status" value="1"/>
</dbReference>
<evidence type="ECO:0000256" key="8">
    <source>
        <dbReference type="ARBA" id="ARBA00023136"/>
    </source>
</evidence>
<feature type="transmembrane region" description="Helical" evidence="10">
    <location>
        <begin position="341"/>
        <end position="362"/>
    </location>
</feature>